<dbReference type="Pfam" id="PF14717">
    <property type="entry name" value="DUF4465"/>
    <property type="match status" value="1"/>
</dbReference>
<gene>
    <name evidence="3" type="ORF">SAMN05216474_1290</name>
</gene>
<feature type="domain" description="Secretion system C-terminal sorting" evidence="2">
    <location>
        <begin position="249"/>
        <end position="313"/>
    </location>
</feature>
<dbReference type="EMBL" id="FPAS01000001">
    <property type="protein sequence ID" value="SFT55486.1"/>
    <property type="molecule type" value="Genomic_DNA"/>
</dbReference>
<keyword evidence="4" id="KW-1185">Reference proteome</keyword>
<proteinExistence type="predicted"/>
<accession>A0A1I6YYG0</accession>
<reference evidence="3 4" key="1">
    <citation type="submission" date="2016-10" db="EMBL/GenBank/DDBJ databases">
        <authorList>
            <person name="de Groot N.N."/>
        </authorList>
    </citation>
    <scope>NUCLEOTIDE SEQUENCE [LARGE SCALE GENOMIC DNA]</scope>
    <source>
        <strain evidence="3 4">CGMCC 1.7005</strain>
    </source>
</reference>
<dbReference type="AlphaFoldDB" id="A0A1I6YYG0"/>
<dbReference type="Proteomes" id="UP000236454">
    <property type="component" value="Unassembled WGS sequence"/>
</dbReference>
<sequence length="314" mass="34012">MAALVLGAGFTQAQNQVTVDFESLTLPTADTFYVFTDSYAPFTENGVTFGANLGSWGTAHGFVYSNMTDVTTAGYTNPYSAFAGEGANGSEQYAVFNNTDTLWFEEERILVGADFVNNTYAGISMRDGDQFAKQFGSTTNADGVDDGTNGEDFFFVRIYGWDANFDIVDSVDVYLADFRGTDAQDYILDEWTTFDLSALSGSMALTFGFQSSDVGQWGMNTPAYFAIDNLEYIESNLGVNDVATVAFDMYPNPATTQLNIKAEAGDVAIYNTQGALVKTAQVNTIIDVADLEAGVYFVKVSHEGALATQRLVIQ</sequence>
<dbReference type="Pfam" id="PF18962">
    <property type="entry name" value="Por_Secre_tail"/>
    <property type="match status" value="1"/>
</dbReference>
<dbReference type="InterPro" id="IPR026444">
    <property type="entry name" value="Secre_tail"/>
</dbReference>
<evidence type="ECO:0000313" key="3">
    <source>
        <dbReference type="EMBL" id="SFT55486.1"/>
    </source>
</evidence>
<evidence type="ECO:0000313" key="4">
    <source>
        <dbReference type="Proteomes" id="UP000236454"/>
    </source>
</evidence>
<dbReference type="InterPro" id="IPR027828">
    <property type="entry name" value="DUF4465"/>
</dbReference>
<protein>
    <submittedName>
        <fullName evidence="3">Por secretion system C-terminal sorting domain-containing protein</fullName>
    </submittedName>
</protein>
<dbReference type="NCBIfam" id="TIGR04183">
    <property type="entry name" value="Por_Secre_tail"/>
    <property type="match status" value="1"/>
</dbReference>
<name>A0A1I6YYG0_9FLAO</name>
<dbReference type="Gene3D" id="2.60.120.1350">
    <property type="entry name" value="Protein of unknown function DUF4465"/>
    <property type="match status" value="1"/>
</dbReference>
<organism evidence="3 4">
    <name type="scientific">Lishizhenia tianjinensis</name>
    <dbReference type="NCBI Taxonomy" id="477690"/>
    <lineage>
        <taxon>Bacteria</taxon>
        <taxon>Pseudomonadati</taxon>
        <taxon>Bacteroidota</taxon>
        <taxon>Flavobacteriia</taxon>
        <taxon>Flavobacteriales</taxon>
        <taxon>Crocinitomicaceae</taxon>
        <taxon>Lishizhenia</taxon>
    </lineage>
</organism>
<keyword evidence="1" id="KW-0732">Signal</keyword>
<evidence type="ECO:0000256" key="1">
    <source>
        <dbReference type="ARBA" id="ARBA00022729"/>
    </source>
</evidence>
<dbReference type="STRING" id="477690.SAMN05216474_1290"/>
<evidence type="ECO:0000259" key="2">
    <source>
        <dbReference type="Pfam" id="PF18962"/>
    </source>
</evidence>